<proteinExistence type="predicted"/>
<protein>
    <submittedName>
        <fullName evidence="2">Uncharacterized protein</fullName>
    </submittedName>
</protein>
<gene>
    <name evidence="2" type="ORF">S01H4_13047</name>
</gene>
<feature type="transmembrane region" description="Helical" evidence="1">
    <location>
        <begin position="6"/>
        <end position="23"/>
    </location>
</feature>
<evidence type="ECO:0000256" key="1">
    <source>
        <dbReference type="SAM" id="Phobius"/>
    </source>
</evidence>
<feature type="transmembrane region" description="Helical" evidence="1">
    <location>
        <begin position="30"/>
        <end position="47"/>
    </location>
</feature>
<keyword evidence="1" id="KW-0812">Transmembrane</keyword>
<feature type="non-terminal residue" evidence="2">
    <location>
        <position position="1"/>
    </location>
</feature>
<sequence length="83" mass="9432">PSVHWILMGILILIYCIYKIYSVKICRSNILKFILLIMTSLAVGIYVEIAMGNQQGVVLAVIIVYPIVYINKNKTLYQGKNNI</sequence>
<feature type="transmembrane region" description="Helical" evidence="1">
    <location>
        <begin position="53"/>
        <end position="70"/>
    </location>
</feature>
<name>X1BDD0_9ZZZZ</name>
<comment type="caution">
    <text evidence="2">The sequence shown here is derived from an EMBL/GenBank/DDBJ whole genome shotgun (WGS) entry which is preliminary data.</text>
</comment>
<dbReference type="AlphaFoldDB" id="X1BDD0"/>
<evidence type="ECO:0000313" key="2">
    <source>
        <dbReference type="EMBL" id="GAG69981.1"/>
    </source>
</evidence>
<keyword evidence="1" id="KW-1133">Transmembrane helix</keyword>
<accession>X1BDD0</accession>
<organism evidence="2">
    <name type="scientific">marine sediment metagenome</name>
    <dbReference type="NCBI Taxonomy" id="412755"/>
    <lineage>
        <taxon>unclassified sequences</taxon>
        <taxon>metagenomes</taxon>
        <taxon>ecological metagenomes</taxon>
    </lineage>
</organism>
<keyword evidence="1" id="KW-0472">Membrane</keyword>
<dbReference type="EMBL" id="BART01005761">
    <property type="protein sequence ID" value="GAG69981.1"/>
    <property type="molecule type" value="Genomic_DNA"/>
</dbReference>
<reference evidence="2" key="1">
    <citation type="journal article" date="2014" name="Front. Microbiol.">
        <title>High frequency of phylogenetically diverse reductive dehalogenase-homologous genes in deep subseafloor sedimentary metagenomes.</title>
        <authorList>
            <person name="Kawai M."/>
            <person name="Futagami T."/>
            <person name="Toyoda A."/>
            <person name="Takaki Y."/>
            <person name="Nishi S."/>
            <person name="Hori S."/>
            <person name="Arai W."/>
            <person name="Tsubouchi T."/>
            <person name="Morono Y."/>
            <person name="Uchiyama I."/>
            <person name="Ito T."/>
            <person name="Fujiyama A."/>
            <person name="Inagaki F."/>
            <person name="Takami H."/>
        </authorList>
    </citation>
    <scope>NUCLEOTIDE SEQUENCE</scope>
    <source>
        <strain evidence="2">Expedition CK06-06</strain>
    </source>
</reference>